<feature type="transmembrane region" description="Helical" evidence="9">
    <location>
        <begin position="47"/>
        <end position="69"/>
    </location>
</feature>
<dbReference type="Pfam" id="PF24181">
    <property type="entry name" value="TPR_TTI1_C"/>
    <property type="match status" value="1"/>
</dbReference>
<dbReference type="GO" id="GO:0005794">
    <property type="term" value="C:Golgi apparatus"/>
    <property type="evidence" value="ECO:0007669"/>
    <property type="project" value="TreeGrafter"/>
</dbReference>
<dbReference type="CDD" id="cd03684">
    <property type="entry name" value="ClC_3_like"/>
    <property type="match status" value="1"/>
</dbReference>
<reference evidence="12 13" key="2">
    <citation type="submission" date="2015-05" db="EMBL/GenBank/DDBJ databases">
        <authorList>
            <person name="Morales-Cruz A."/>
            <person name="Amrine K.C."/>
            <person name="Cantu D."/>
        </authorList>
    </citation>
    <scope>NUCLEOTIDE SEQUENCE [LARGE SCALE GENOMIC DNA]</scope>
    <source>
        <strain evidence="12">UCRPC4</strain>
    </source>
</reference>
<dbReference type="InterPro" id="IPR057566">
    <property type="entry name" value="TPR_TTI1_N"/>
</dbReference>
<evidence type="ECO:0000256" key="5">
    <source>
        <dbReference type="ARBA" id="ARBA00023065"/>
    </source>
</evidence>
<comment type="caution">
    <text evidence="12">The sequence shown here is derived from an EMBL/GenBank/DDBJ whole genome shotgun (WGS) entry which is preliminary data.</text>
</comment>
<feature type="compositionally biased region" description="Low complexity" evidence="8">
    <location>
        <begin position="1556"/>
        <end position="1592"/>
    </location>
</feature>
<dbReference type="FunFam" id="1.10.3080.10:FF:000013">
    <property type="entry name" value="Voltage-gated chloride channel (ClcA)"/>
    <property type="match status" value="1"/>
</dbReference>
<feature type="compositionally biased region" description="Acidic residues" evidence="8">
    <location>
        <begin position="1353"/>
        <end position="1365"/>
    </location>
</feature>
<feature type="region of interest" description="Disordered" evidence="8">
    <location>
        <begin position="21"/>
        <end position="40"/>
    </location>
</feature>
<evidence type="ECO:0000256" key="4">
    <source>
        <dbReference type="ARBA" id="ARBA00022989"/>
    </source>
</evidence>
<feature type="region of interest" description="Disordered" evidence="8">
    <location>
        <begin position="1499"/>
        <end position="1520"/>
    </location>
</feature>
<dbReference type="GO" id="GO:0005886">
    <property type="term" value="C:plasma membrane"/>
    <property type="evidence" value="ECO:0007669"/>
    <property type="project" value="TreeGrafter"/>
</dbReference>
<dbReference type="Gene3D" id="1.10.3080.10">
    <property type="entry name" value="Clc chloride channel"/>
    <property type="match status" value="1"/>
</dbReference>
<dbReference type="PRINTS" id="PR00762">
    <property type="entry name" value="CLCHANNEL"/>
</dbReference>
<dbReference type="OrthoDB" id="44789at2759"/>
<dbReference type="Pfam" id="PF24173">
    <property type="entry name" value="TPR_TTI1_N"/>
    <property type="match status" value="1"/>
</dbReference>
<protein>
    <submittedName>
        <fullName evidence="12">Putative voltage-gated chloride channel</fullName>
    </submittedName>
</protein>
<evidence type="ECO:0000259" key="11">
    <source>
        <dbReference type="Pfam" id="PF24181"/>
    </source>
</evidence>
<dbReference type="PANTHER" id="PTHR45711:SF3">
    <property type="entry name" value="CLC CHANNEL"/>
    <property type="match status" value="1"/>
</dbReference>
<dbReference type="Gene3D" id="1.25.10.10">
    <property type="entry name" value="Leucine-rich Repeat Variant"/>
    <property type="match status" value="1"/>
</dbReference>
<evidence type="ECO:0000256" key="2">
    <source>
        <dbReference type="ARBA" id="ARBA00022448"/>
    </source>
</evidence>
<dbReference type="InterPro" id="IPR014743">
    <property type="entry name" value="Cl-channel_core"/>
</dbReference>
<feature type="transmembrane region" description="Helical" evidence="9">
    <location>
        <begin position="165"/>
        <end position="182"/>
    </location>
</feature>
<evidence type="ECO:0000256" key="9">
    <source>
        <dbReference type="SAM" id="Phobius"/>
    </source>
</evidence>
<feature type="domain" description="TTI1 C-terminal TPR" evidence="11">
    <location>
        <begin position="1271"/>
        <end position="1492"/>
    </location>
</feature>
<feature type="domain" description="TTI1 N-terminal TPR" evidence="10">
    <location>
        <begin position="594"/>
        <end position="902"/>
    </location>
</feature>
<dbReference type="SUPFAM" id="SSF81340">
    <property type="entry name" value="Clc chloride channel"/>
    <property type="match status" value="1"/>
</dbReference>
<keyword evidence="5" id="KW-0406">Ion transport</keyword>
<evidence type="ECO:0000256" key="8">
    <source>
        <dbReference type="SAM" id="MobiDB-lite"/>
    </source>
</evidence>
<dbReference type="EMBL" id="LCWF01000195">
    <property type="protein sequence ID" value="KKY15153.1"/>
    <property type="molecule type" value="Genomic_DNA"/>
</dbReference>
<evidence type="ECO:0000256" key="6">
    <source>
        <dbReference type="ARBA" id="ARBA00023136"/>
    </source>
</evidence>
<dbReference type="SUPFAM" id="SSF48371">
    <property type="entry name" value="ARM repeat"/>
    <property type="match status" value="1"/>
</dbReference>
<dbReference type="GO" id="GO:0005769">
    <property type="term" value="C:early endosome"/>
    <property type="evidence" value="ECO:0007669"/>
    <property type="project" value="TreeGrafter"/>
</dbReference>
<accession>A0A0G2FTE0</accession>
<feature type="region of interest" description="Disordered" evidence="8">
    <location>
        <begin position="1316"/>
        <end position="1381"/>
    </location>
</feature>
<dbReference type="InterPro" id="IPR057567">
    <property type="entry name" value="TPR_TTI1_C"/>
</dbReference>
<keyword evidence="7" id="KW-0868">Chloride</keyword>
<gene>
    <name evidence="12" type="ORF">UCRPC4_g06443</name>
</gene>
<feature type="transmembrane region" description="Helical" evidence="9">
    <location>
        <begin position="129"/>
        <end position="153"/>
    </location>
</feature>
<keyword evidence="3 9" id="KW-0812">Transmembrane</keyword>
<evidence type="ECO:0000313" key="13">
    <source>
        <dbReference type="Proteomes" id="UP000053317"/>
    </source>
</evidence>
<feature type="transmembrane region" description="Helical" evidence="9">
    <location>
        <begin position="243"/>
        <end position="261"/>
    </location>
</feature>
<dbReference type="InterPro" id="IPR011989">
    <property type="entry name" value="ARM-like"/>
</dbReference>
<dbReference type="Pfam" id="PF00654">
    <property type="entry name" value="Voltage_CLC"/>
    <property type="match status" value="1"/>
</dbReference>
<keyword evidence="13" id="KW-1185">Reference proteome</keyword>
<evidence type="ECO:0000313" key="12">
    <source>
        <dbReference type="EMBL" id="KKY15153.1"/>
    </source>
</evidence>
<proteinExistence type="predicted"/>
<dbReference type="GO" id="GO:0005247">
    <property type="term" value="F:voltage-gated chloride channel activity"/>
    <property type="evidence" value="ECO:0007669"/>
    <property type="project" value="TreeGrafter"/>
</dbReference>
<evidence type="ECO:0000259" key="10">
    <source>
        <dbReference type="Pfam" id="PF24173"/>
    </source>
</evidence>
<feature type="compositionally biased region" description="Basic and acidic residues" evidence="8">
    <location>
        <begin position="1499"/>
        <end position="1508"/>
    </location>
</feature>
<sequence>MHVVPSNVALSTLDENLAAERGQANDEDAKSPPIQGHSMSKNNPSNLVYYSAAGSGVAEVKVILSGFVLHGYLGLKTLILKTAGLILSVASGLSLGKEGPYVHVAACVGNIACRMFSKYNLNDGKRREVLSAAAASGVAVAFGSPISGILFSLEEVSYYFPSKTLFRTFFCCIVAALFLKFLDPYGTGKIVIFEVRYTTDWQIFELIAFVILGVLGGALGALFIKTSRFWAKNFRRIPIIKRWPMLEVLLVAVITGLVGFWNRYTKLAVTELLLELASPCGEDDISNTGLCPQQQDIPTVIRYLFIAFIIKSFLTTITFGIKVPAGIYVPSMVVGGLMGRIVGHATQYLVLRHPDFALFQSCPNTGGIESCVTPGVYALVAAGATMCGVTRLSVTLAVILFELTGSLNHVLPFSLAVLTAKWTADAIEPLSIYDLLIDMNQYPFLHAGAKPVFDTELGDIVPRVRPERIIDISETPLVPASELRLKLQLLHAAGELDGGLPILRNNILVGLLPAPDLEFALDTLAEDAENKQCLMATDVYYSGFDDDEVDDPNPTDLTPFVDPAPIALDIHSPMDLVYQCFVKLGIRYVSNQSTSKAVLKALENVREVLKVLGETGALDEKLSEYAFFPLSTCFNETNRLSSHCTETAIHCLKILVSCGWKQKLPSATGKQLLILLSFIAGGGPGSNGRQQSSEELIVAAFECIAEIVIALGQSRSGKAVLDELGTTTVVDQVTFLLLEAVDGNSVEVVQLAALNALRQLWTNITNRTILASLLPRTVSALIKTLRPTTEVRRPWKVLVANLQLLNNVLQILFNDHAIAKDRQVATAPTDTVSGEVVLDASWLKATVSQIKLAIAQVVKLRSHERPEIREALGAICIMVIEECYSTLSECLTLVTETLVVVCSASEDRNNQLIPDFKLALMSHPAILDNLKSTLYTWTTSLPRIMLGSDDIPKQRILRQISYTFQFLSDIDDSSTMLDDIMSNMLCESITASIQTSKSFNKKGLIESADASLQLMDIEKGEQMTSFQPVLLGHQSQWDLLQEFQGLVQRLSGSRISEKLTSALVQTVAFSTGDALLSSVWLSVQFLRQTPRYDVIDSFLNLSDNSATSRPFLVEELYSSTVQYLNHEDSETFDWRLTALSLEAVVLQASQLRSSFRPEMIDILYPILSLLGVRNSEIREHAMVTLNILAKQLDYRSVSEMLVENADYLINSIALKLDTFDLSPQGPQVILMLLRLCGTDIIPYLDDVIGSIFAALDTFHGYPQLIEILFQVLNAVVEETSKSSQTLLTTSTSISHKKEAYQPSSIDDILEDLRTRRKRKARADSDTDPLQAHPKRPWSSNLGGGKADMNEGIQDLDDTTLEEDDSAPLPKEHDKSPTLSKPHTSLLSIARSTVPHLASPSPMVRLTCLNLLTQIIPLLGKDENSFLPVVNDTWEAVVSRLLPVSKPELQEDESFIHIAAAHTVNATCRYAGDFMTTRIEDIFPQLENLYKRTWSAIENDRRRHSERSTQPKSSSISAPPNAVATRAIEIHIHDPPNEERSKHKDPNTDLNGSVNALFSISSSHQPSSSSSSLSPSLTPHKPSLISPSSSSSPHPKFHTSLLILLTTILQHTHIPDNIGTRILTMVSPALFGRFSISNRTIQGKGKMAIYTDTDSLKQEIVAVEDLTSALEEWNEDAVWLVRRDVSGVAAGVGIGFMN</sequence>
<feature type="transmembrane region" description="Helical" evidence="9">
    <location>
        <begin position="203"/>
        <end position="223"/>
    </location>
</feature>
<evidence type="ECO:0000256" key="1">
    <source>
        <dbReference type="ARBA" id="ARBA00004141"/>
    </source>
</evidence>
<organism evidence="12 13">
    <name type="scientific">Phaeomoniella chlamydospora</name>
    <name type="common">Phaeoacremonium chlamydosporum</name>
    <dbReference type="NCBI Taxonomy" id="158046"/>
    <lineage>
        <taxon>Eukaryota</taxon>
        <taxon>Fungi</taxon>
        <taxon>Dikarya</taxon>
        <taxon>Ascomycota</taxon>
        <taxon>Pezizomycotina</taxon>
        <taxon>Eurotiomycetes</taxon>
        <taxon>Chaetothyriomycetidae</taxon>
        <taxon>Phaeomoniellales</taxon>
        <taxon>Phaeomoniellaceae</taxon>
        <taxon>Phaeomoniella</taxon>
    </lineage>
</organism>
<reference evidence="12 13" key="1">
    <citation type="submission" date="2015-05" db="EMBL/GenBank/DDBJ databases">
        <title>Distinctive expansion of gene families associated with plant cell wall degradation and secondary metabolism in the genomes of grapevine trunk pathogens.</title>
        <authorList>
            <person name="Lawrence D.P."/>
            <person name="Travadon R."/>
            <person name="Rolshausen P.E."/>
            <person name="Baumgartner K."/>
        </authorList>
    </citation>
    <scope>NUCLEOTIDE SEQUENCE [LARGE SCALE GENOMIC DNA]</scope>
    <source>
        <strain evidence="12">UCRPC4</strain>
    </source>
</reference>
<dbReference type="Pfam" id="PF21547">
    <property type="entry name" value="TTI1"/>
    <property type="match status" value="1"/>
</dbReference>
<feature type="transmembrane region" description="Helical" evidence="9">
    <location>
        <begin position="303"/>
        <end position="321"/>
    </location>
</feature>
<feature type="region of interest" description="Disordered" evidence="8">
    <location>
        <begin position="1532"/>
        <end position="1592"/>
    </location>
</feature>
<dbReference type="InterPro" id="IPR001807">
    <property type="entry name" value="ClC"/>
</dbReference>
<keyword evidence="6 9" id="KW-0472">Membrane</keyword>
<keyword evidence="4 9" id="KW-1133">Transmembrane helix</keyword>
<evidence type="ECO:0000256" key="3">
    <source>
        <dbReference type="ARBA" id="ARBA00022692"/>
    </source>
</evidence>
<dbReference type="Proteomes" id="UP000053317">
    <property type="component" value="Unassembled WGS sequence"/>
</dbReference>
<dbReference type="InterPro" id="IPR049362">
    <property type="entry name" value="TTI1_rpt"/>
</dbReference>
<keyword evidence="2" id="KW-0813">Transport</keyword>
<comment type="subcellular location">
    <subcellularLocation>
        <location evidence="1">Membrane</location>
        <topology evidence="1">Multi-pass membrane protein</topology>
    </subcellularLocation>
</comment>
<evidence type="ECO:0000256" key="7">
    <source>
        <dbReference type="ARBA" id="ARBA00023214"/>
    </source>
</evidence>
<name>A0A0G2FTE0_PHACM</name>
<feature type="compositionally biased region" description="Basic and acidic residues" evidence="8">
    <location>
        <begin position="1532"/>
        <end position="1546"/>
    </location>
</feature>
<dbReference type="PANTHER" id="PTHR45711">
    <property type="entry name" value="CHLORIDE CHANNEL PROTEIN"/>
    <property type="match status" value="1"/>
</dbReference>
<dbReference type="InterPro" id="IPR016024">
    <property type="entry name" value="ARM-type_fold"/>
</dbReference>